<keyword evidence="1" id="KW-0732">Signal</keyword>
<feature type="chain" id="PRO_5038978964" description="Secreted protein" evidence="1">
    <location>
        <begin position="25"/>
        <end position="124"/>
    </location>
</feature>
<feature type="signal peptide" evidence="1">
    <location>
        <begin position="1"/>
        <end position="24"/>
    </location>
</feature>
<protein>
    <recommendedName>
        <fullName evidence="4">Secreted protein</fullName>
    </recommendedName>
</protein>
<dbReference type="Proteomes" id="UP000886520">
    <property type="component" value="Chromosome 17"/>
</dbReference>
<reference evidence="2" key="1">
    <citation type="submission" date="2021-01" db="EMBL/GenBank/DDBJ databases">
        <title>Adiantum capillus-veneris genome.</title>
        <authorList>
            <person name="Fang Y."/>
            <person name="Liao Q."/>
        </authorList>
    </citation>
    <scope>NUCLEOTIDE SEQUENCE</scope>
    <source>
        <strain evidence="2">H3</strain>
        <tissue evidence="2">Leaf</tissue>
    </source>
</reference>
<proteinExistence type="predicted"/>
<organism evidence="2 3">
    <name type="scientific">Adiantum capillus-veneris</name>
    <name type="common">Maidenhair fern</name>
    <dbReference type="NCBI Taxonomy" id="13818"/>
    <lineage>
        <taxon>Eukaryota</taxon>
        <taxon>Viridiplantae</taxon>
        <taxon>Streptophyta</taxon>
        <taxon>Embryophyta</taxon>
        <taxon>Tracheophyta</taxon>
        <taxon>Polypodiopsida</taxon>
        <taxon>Polypodiidae</taxon>
        <taxon>Polypodiales</taxon>
        <taxon>Pteridineae</taxon>
        <taxon>Pteridaceae</taxon>
        <taxon>Vittarioideae</taxon>
        <taxon>Adiantum</taxon>
    </lineage>
</organism>
<evidence type="ECO:0008006" key="4">
    <source>
        <dbReference type="Google" id="ProtNLM"/>
    </source>
</evidence>
<gene>
    <name evidence="2" type="ORF">GOP47_0018332</name>
</gene>
<keyword evidence="3" id="KW-1185">Reference proteome</keyword>
<sequence length="124" mass="12844">MGWGALRWVVWGLIALLKESFGWAAGPEASVEGSTQSRDRIAPGMGLSIVPSLHGALRWSNISSFWIRGLAAALPQLEEKSLAGLVPVGVADASVCWLVGMLSSPGLGLMASGCGESCSDLVCC</sequence>
<accession>A0A9D4UH44</accession>
<evidence type="ECO:0000313" key="2">
    <source>
        <dbReference type="EMBL" id="KAI5067804.1"/>
    </source>
</evidence>
<dbReference type="AlphaFoldDB" id="A0A9D4UH44"/>
<evidence type="ECO:0000256" key="1">
    <source>
        <dbReference type="SAM" id="SignalP"/>
    </source>
</evidence>
<dbReference type="EMBL" id="JABFUD020000017">
    <property type="protein sequence ID" value="KAI5067804.1"/>
    <property type="molecule type" value="Genomic_DNA"/>
</dbReference>
<name>A0A9D4UH44_ADICA</name>
<evidence type="ECO:0000313" key="3">
    <source>
        <dbReference type="Proteomes" id="UP000886520"/>
    </source>
</evidence>
<comment type="caution">
    <text evidence="2">The sequence shown here is derived from an EMBL/GenBank/DDBJ whole genome shotgun (WGS) entry which is preliminary data.</text>
</comment>